<dbReference type="InterPro" id="IPR000639">
    <property type="entry name" value="Epox_hydrolase-like"/>
</dbReference>
<accession>A0A1I1FGP3</accession>
<reference evidence="3 4" key="1">
    <citation type="submission" date="2016-10" db="EMBL/GenBank/DDBJ databases">
        <authorList>
            <person name="de Groot N.N."/>
        </authorList>
    </citation>
    <scope>NUCLEOTIDE SEQUENCE [LARGE SCALE GENOMIC DNA]</scope>
    <source>
        <strain evidence="3 4">DSM 19113</strain>
    </source>
</reference>
<keyword evidence="1" id="KW-0378">Hydrolase</keyword>
<dbReference type="InterPro" id="IPR029058">
    <property type="entry name" value="AB_hydrolase_fold"/>
</dbReference>
<dbReference type="GO" id="GO:0016787">
    <property type="term" value="F:hydrolase activity"/>
    <property type="evidence" value="ECO:0007669"/>
    <property type="project" value="UniProtKB-KW"/>
</dbReference>
<protein>
    <submittedName>
        <fullName evidence="3">Pimeloyl-ACP methyl ester carboxylesterase</fullName>
    </submittedName>
</protein>
<dbReference type="Pfam" id="PF00561">
    <property type="entry name" value="Abhydrolase_1"/>
    <property type="match status" value="1"/>
</dbReference>
<dbReference type="InterPro" id="IPR000073">
    <property type="entry name" value="AB_hydrolase_1"/>
</dbReference>
<dbReference type="RefSeq" id="WP_091502204.1">
    <property type="nucleotide sequence ID" value="NZ_FOLI01000002.1"/>
</dbReference>
<name>A0A1I1FGP3_9LACO</name>
<dbReference type="Proteomes" id="UP000199376">
    <property type="component" value="Unassembled WGS sequence"/>
</dbReference>
<proteinExistence type="predicted"/>
<feature type="domain" description="AB hydrolase-1" evidence="2">
    <location>
        <begin position="23"/>
        <end position="250"/>
    </location>
</feature>
<evidence type="ECO:0000256" key="1">
    <source>
        <dbReference type="ARBA" id="ARBA00022801"/>
    </source>
</evidence>
<evidence type="ECO:0000259" key="2">
    <source>
        <dbReference type="Pfam" id="PF00561"/>
    </source>
</evidence>
<evidence type="ECO:0000313" key="4">
    <source>
        <dbReference type="Proteomes" id="UP000199376"/>
    </source>
</evidence>
<organism evidence="3 4">
    <name type="scientific">Fructobacillus durionis</name>
    <dbReference type="NCBI Taxonomy" id="283737"/>
    <lineage>
        <taxon>Bacteria</taxon>
        <taxon>Bacillati</taxon>
        <taxon>Bacillota</taxon>
        <taxon>Bacilli</taxon>
        <taxon>Lactobacillales</taxon>
        <taxon>Lactobacillaceae</taxon>
        <taxon>Fructobacillus</taxon>
    </lineage>
</organism>
<dbReference type="OrthoDB" id="9805423at2"/>
<sequence length="262" mass="29886">MAFFKTSDGVSISYEDHGGEGQVVVLLSGFSGIQEEWQEYIPFLQEKGFRPVTMDWRAHGQSERTPKNLRIGRLAADLHELFLLLHLTNIVLVGHSMGGAASWAYLSLFGESRIDKVVIIDESPKLVNDETWSSGIVGMNWNTYPVMIATFLQQRLTVSPINQSLKDNLQVQKVKNPFNFDLALPLLKNHVLEDWRGNVYDMTRPFLFVAGEESPLWKSEYYNDFKGMMGENDQLVVIPKTGHLPHLEKPEQFKEILAKFIM</sequence>
<dbReference type="AlphaFoldDB" id="A0A1I1FGP3"/>
<dbReference type="SUPFAM" id="SSF53474">
    <property type="entry name" value="alpha/beta-Hydrolases"/>
    <property type="match status" value="1"/>
</dbReference>
<dbReference type="EMBL" id="FOLI01000002">
    <property type="protein sequence ID" value="SFB96858.1"/>
    <property type="molecule type" value="Genomic_DNA"/>
</dbReference>
<dbReference type="Gene3D" id="3.40.50.1820">
    <property type="entry name" value="alpha/beta hydrolase"/>
    <property type="match status" value="1"/>
</dbReference>
<gene>
    <name evidence="3" type="ORF">SAMN05660453_0750</name>
</gene>
<dbReference type="STRING" id="283737.SAMN05660453_0750"/>
<evidence type="ECO:0000313" key="3">
    <source>
        <dbReference type="EMBL" id="SFB96858.1"/>
    </source>
</evidence>
<dbReference type="PANTHER" id="PTHR46118">
    <property type="entry name" value="PROTEIN ABHD11"/>
    <property type="match status" value="1"/>
</dbReference>
<dbReference type="PRINTS" id="PR00412">
    <property type="entry name" value="EPOXHYDRLASE"/>
</dbReference>
<keyword evidence="4" id="KW-1185">Reference proteome</keyword>
<dbReference type="PANTHER" id="PTHR46118:SF4">
    <property type="entry name" value="PROTEIN ABHD11"/>
    <property type="match status" value="1"/>
</dbReference>